<dbReference type="RefSeq" id="WP_380637758.1">
    <property type="nucleotide sequence ID" value="NZ_JBHSQO010000019.1"/>
</dbReference>
<proteinExistence type="predicted"/>
<protein>
    <submittedName>
        <fullName evidence="1">Uncharacterized protein</fullName>
    </submittedName>
</protein>
<dbReference type="EMBL" id="JBHSQO010000019">
    <property type="protein sequence ID" value="MFC6091539.1"/>
    <property type="molecule type" value="Genomic_DNA"/>
</dbReference>
<name>A0ABW1P7E6_9PSEU</name>
<accession>A0ABW1P7E6</accession>
<evidence type="ECO:0000313" key="1">
    <source>
        <dbReference type="EMBL" id="MFC6091539.1"/>
    </source>
</evidence>
<sequence length="204" mass="22515">MGRKPVQQVGVGERVEAFRVQAAKVRTHPLFATAVYSFSFTMVGSPQGSRFLFPPATEDQQHYLASVLRPFLSQSDMVSLGICFGQFRQGCTDPLIAKGFDDLREDYNRARKSVLFATTGTWREGEAPPDRVYTDWEVAEAMLYGGGLVHVQPEPRRLLKALAGPASAEWNNQAVMRLFHTVGTTALRVDGLLDLAQQQGALPS</sequence>
<keyword evidence="2" id="KW-1185">Reference proteome</keyword>
<evidence type="ECO:0000313" key="2">
    <source>
        <dbReference type="Proteomes" id="UP001596220"/>
    </source>
</evidence>
<reference evidence="2" key="1">
    <citation type="journal article" date="2019" name="Int. J. Syst. Evol. Microbiol.">
        <title>The Global Catalogue of Microorganisms (GCM) 10K type strain sequencing project: providing services to taxonomists for standard genome sequencing and annotation.</title>
        <authorList>
            <consortium name="The Broad Institute Genomics Platform"/>
            <consortium name="The Broad Institute Genome Sequencing Center for Infectious Disease"/>
            <person name="Wu L."/>
            <person name="Ma J."/>
        </authorList>
    </citation>
    <scope>NUCLEOTIDE SEQUENCE [LARGE SCALE GENOMIC DNA]</scope>
    <source>
        <strain evidence="2">CGMCC 4.7246</strain>
    </source>
</reference>
<organism evidence="1 2">
    <name type="scientific">Saccharothrix lopnurensis</name>
    <dbReference type="NCBI Taxonomy" id="1670621"/>
    <lineage>
        <taxon>Bacteria</taxon>
        <taxon>Bacillati</taxon>
        <taxon>Actinomycetota</taxon>
        <taxon>Actinomycetes</taxon>
        <taxon>Pseudonocardiales</taxon>
        <taxon>Pseudonocardiaceae</taxon>
        <taxon>Saccharothrix</taxon>
    </lineage>
</organism>
<comment type="caution">
    <text evidence="1">The sequence shown here is derived from an EMBL/GenBank/DDBJ whole genome shotgun (WGS) entry which is preliminary data.</text>
</comment>
<gene>
    <name evidence="1" type="ORF">ACFP3R_19885</name>
</gene>
<dbReference type="Proteomes" id="UP001596220">
    <property type="component" value="Unassembled WGS sequence"/>
</dbReference>